<evidence type="ECO:0000313" key="3">
    <source>
        <dbReference type="Proteomes" id="UP000789342"/>
    </source>
</evidence>
<dbReference type="InterPro" id="IPR022577">
    <property type="entry name" value="TBCD_C"/>
</dbReference>
<keyword evidence="3" id="KW-1185">Reference proteome</keyword>
<comment type="caution">
    <text evidence="2">The sequence shown here is derived from an EMBL/GenBank/DDBJ whole genome shotgun (WGS) entry which is preliminary data.</text>
</comment>
<dbReference type="GO" id="GO:0005096">
    <property type="term" value="F:GTPase activator activity"/>
    <property type="evidence" value="ECO:0007669"/>
    <property type="project" value="InterPro"/>
</dbReference>
<evidence type="ECO:0000259" key="1">
    <source>
        <dbReference type="Pfam" id="PF12612"/>
    </source>
</evidence>
<dbReference type="Pfam" id="PF12612">
    <property type="entry name" value="TFCD_C"/>
    <property type="match status" value="1"/>
</dbReference>
<organism evidence="2 3">
    <name type="scientific">Acaulospora morrowiae</name>
    <dbReference type="NCBI Taxonomy" id="94023"/>
    <lineage>
        <taxon>Eukaryota</taxon>
        <taxon>Fungi</taxon>
        <taxon>Fungi incertae sedis</taxon>
        <taxon>Mucoromycota</taxon>
        <taxon>Glomeromycotina</taxon>
        <taxon>Glomeromycetes</taxon>
        <taxon>Diversisporales</taxon>
        <taxon>Acaulosporaceae</taxon>
        <taxon>Acaulospora</taxon>
    </lineage>
</organism>
<dbReference type="PANTHER" id="PTHR12658:SF0">
    <property type="entry name" value="TUBULIN-SPECIFIC CHAPERONE D"/>
    <property type="match status" value="1"/>
</dbReference>
<dbReference type="GO" id="GO:0007023">
    <property type="term" value="P:post-chaperonin tubulin folding pathway"/>
    <property type="evidence" value="ECO:0007669"/>
    <property type="project" value="InterPro"/>
</dbReference>
<dbReference type="AlphaFoldDB" id="A0A9N8ZT17"/>
<dbReference type="GO" id="GO:0048487">
    <property type="term" value="F:beta-tubulin binding"/>
    <property type="evidence" value="ECO:0007669"/>
    <property type="project" value="InterPro"/>
</dbReference>
<proteinExistence type="predicted"/>
<protein>
    <submittedName>
        <fullName evidence="2">2497_t:CDS:1</fullName>
    </submittedName>
</protein>
<feature type="domain" description="Tubulin-folding cofactor D C-terminal" evidence="1">
    <location>
        <begin position="2"/>
        <end position="130"/>
    </location>
</feature>
<dbReference type="InterPro" id="IPR033162">
    <property type="entry name" value="TBCD"/>
</dbReference>
<dbReference type="GO" id="GO:0007021">
    <property type="term" value="P:tubulin complex assembly"/>
    <property type="evidence" value="ECO:0007669"/>
    <property type="project" value="InterPro"/>
</dbReference>
<dbReference type="GO" id="GO:0000226">
    <property type="term" value="P:microtubule cytoskeleton organization"/>
    <property type="evidence" value="ECO:0007669"/>
    <property type="project" value="TreeGrafter"/>
</dbReference>
<dbReference type="PANTHER" id="PTHR12658">
    <property type="entry name" value="BETA-TUBULIN COFACTOR D"/>
    <property type="match status" value="1"/>
</dbReference>
<dbReference type="Proteomes" id="UP000789342">
    <property type="component" value="Unassembled WGS sequence"/>
</dbReference>
<reference evidence="2" key="1">
    <citation type="submission" date="2021-06" db="EMBL/GenBank/DDBJ databases">
        <authorList>
            <person name="Kallberg Y."/>
            <person name="Tangrot J."/>
            <person name="Rosling A."/>
        </authorList>
    </citation>
    <scope>NUCLEOTIDE SEQUENCE</scope>
    <source>
        <strain evidence="2">CL551</strain>
    </source>
</reference>
<accession>A0A9N8ZT17</accession>
<dbReference type="EMBL" id="CAJVPV010001743">
    <property type="protein sequence ID" value="CAG8507011.1"/>
    <property type="molecule type" value="Genomic_DNA"/>
</dbReference>
<dbReference type="OrthoDB" id="10253476at2759"/>
<name>A0A9N8ZT17_9GLOM</name>
<sequence>MSPSELYPRMIKLLVLPDYRFDLLTGFVLAAGGLTESLVRYSSSTLLEYANELPVESTPESFTLTDFAKTLLDIFRKYERQDRVVIPLLEVVDLLFENGTLQKIDSDGFSFVDLFECTKKEVVKTGEIRKITACMRVFCGITSLGGTVRTRALYQLLSLLVHSFPKVRRSTADQFYMALTTSAEDEESEEMLQIEDILANTDWNGPVPQLKEIRNELYPLLGLKQPVFKSSTAK</sequence>
<evidence type="ECO:0000313" key="2">
    <source>
        <dbReference type="EMBL" id="CAG8507011.1"/>
    </source>
</evidence>
<gene>
    <name evidence="2" type="ORF">AMORRO_LOCUS3539</name>
</gene>